<evidence type="ECO:0000256" key="6">
    <source>
        <dbReference type="ARBA" id="ARBA00023136"/>
    </source>
</evidence>
<dbReference type="CDD" id="cd02966">
    <property type="entry name" value="TlpA_like_family"/>
    <property type="match status" value="1"/>
</dbReference>
<dbReference type="OrthoDB" id="9809733at2"/>
<feature type="transmembrane region" description="Helical" evidence="8">
    <location>
        <begin position="58"/>
        <end position="88"/>
    </location>
</feature>
<dbReference type="InterPro" id="IPR000866">
    <property type="entry name" value="AhpC/TSA"/>
</dbReference>
<comment type="similarity">
    <text evidence="2">Belongs to the DsbD family.</text>
</comment>
<keyword evidence="6 8" id="KW-0472">Membrane</keyword>
<dbReference type="PROSITE" id="PS51352">
    <property type="entry name" value="THIOREDOXIN_2"/>
    <property type="match status" value="1"/>
</dbReference>
<dbReference type="GO" id="GO:0016209">
    <property type="term" value="F:antioxidant activity"/>
    <property type="evidence" value="ECO:0007669"/>
    <property type="project" value="InterPro"/>
</dbReference>
<reference evidence="11" key="1">
    <citation type="submission" date="2016-10" db="EMBL/GenBank/DDBJ databases">
        <authorList>
            <person name="Varghese N."/>
            <person name="Submissions S."/>
        </authorList>
    </citation>
    <scope>NUCLEOTIDE SEQUENCE [LARGE SCALE GENOMIC DNA]</scope>
    <source>
        <strain evidence="11">DSM 11005</strain>
    </source>
</reference>
<dbReference type="InterPro" id="IPR017937">
    <property type="entry name" value="Thioredoxin_CS"/>
</dbReference>
<feature type="transmembrane region" description="Helical" evidence="8">
    <location>
        <begin position="12"/>
        <end position="37"/>
    </location>
</feature>
<dbReference type="EMBL" id="FMYW01000020">
    <property type="protein sequence ID" value="SDC75414.1"/>
    <property type="molecule type" value="Genomic_DNA"/>
</dbReference>
<comment type="subcellular location">
    <subcellularLocation>
        <location evidence="1">Cell membrane</location>
        <topology evidence="1">Multi-pass membrane protein</topology>
    </subcellularLocation>
</comment>
<dbReference type="Gene3D" id="3.40.30.10">
    <property type="entry name" value="Glutaredoxin"/>
    <property type="match status" value="1"/>
</dbReference>
<feature type="transmembrane region" description="Helical" evidence="8">
    <location>
        <begin position="94"/>
        <end position="119"/>
    </location>
</feature>
<evidence type="ECO:0000256" key="2">
    <source>
        <dbReference type="ARBA" id="ARBA00006143"/>
    </source>
</evidence>
<dbReference type="PANTHER" id="PTHR31272:SF4">
    <property type="entry name" value="CYTOCHROME C-TYPE BIOGENESIS PROTEIN HI_1454-RELATED"/>
    <property type="match status" value="1"/>
</dbReference>
<keyword evidence="3" id="KW-1003">Cell membrane</keyword>
<dbReference type="Proteomes" id="UP000198943">
    <property type="component" value="Unassembled WGS sequence"/>
</dbReference>
<dbReference type="SUPFAM" id="SSF52833">
    <property type="entry name" value="Thioredoxin-like"/>
    <property type="match status" value="1"/>
</dbReference>
<feature type="region of interest" description="Disordered" evidence="7">
    <location>
        <begin position="239"/>
        <end position="273"/>
    </location>
</feature>
<proteinExistence type="inferred from homology"/>
<keyword evidence="4 8" id="KW-0812">Transmembrane</keyword>
<dbReference type="RefSeq" id="WP_093731145.1">
    <property type="nucleotide sequence ID" value="NZ_FMYW01000020.1"/>
</dbReference>
<dbReference type="InterPro" id="IPR013766">
    <property type="entry name" value="Thioredoxin_domain"/>
</dbReference>
<dbReference type="GO" id="GO:0016491">
    <property type="term" value="F:oxidoreductase activity"/>
    <property type="evidence" value="ECO:0007669"/>
    <property type="project" value="InterPro"/>
</dbReference>
<dbReference type="InterPro" id="IPR051790">
    <property type="entry name" value="Cytochrome_c-biogenesis_DsbD"/>
</dbReference>
<feature type="transmembrane region" description="Helical" evidence="8">
    <location>
        <begin position="206"/>
        <end position="227"/>
    </location>
</feature>
<feature type="transmembrane region" description="Helical" evidence="8">
    <location>
        <begin position="140"/>
        <end position="167"/>
    </location>
</feature>
<evidence type="ECO:0000256" key="3">
    <source>
        <dbReference type="ARBA" id="ARBA00022475"/>
    </source>
</evidence>
<evidence type="ECO:0000256" key="1">
    <source>
        <dbReference type="ARBA" id="ARBA00004651"/>
    </source>
</evidence>
<sequence length="421" mass="45862">MNAVLTSDISVIAVFLQGLFSFFSPCVLPLLPVYFGYLSGGTAERNPDGSLRFDRGKVLLNTLLFVLGISTAFFLLGLGASAAGGALIKQQKLITRIGGILMILFGLYQSGLLGEWGFLARERRLPFRIETMTASPVMAFVFGFVFSFAWTPCVGPMLSSVLILAAAEPEKGMVMILFYTLGFVIPFLLLGLFSESVLNLVKKHKGVMAFTVKAGSVLMIVLGLLLFTGKLDGVGTAAPQQDAAQNTQQDAAQNDKPTQNEQQTQNTTQGEQKDQNAVAAIPFTLKDQYGKTHTLADYKGKIVFLNFWATWCPPCRAEMPDIQKLYERSPREGKDAVIVLGVAAPKLGSEKDEAGIKAFMDKNGYAYPVLMDKKGKLFEAYGIRAIPTTYLIDRNGNIIGRVQGALSAENIERIVQEALSR</sequence>
<evidence type="ECO:0000256" key="5">
    <source>
        <dbReference type="ARBA" id="ARBA00022989"/>
    </source>
</evidence>
<dbReference type="PROSITE" id="PS00194">
    <property type="entry name" value="THIOREDOXIN_1"/>
    <property type="match status" value="1"/>
</dbReference>
<evidence type="ECO:0000313" key="11">
    <source>
        <dbReference type="Proteomes" id="UP000198943"/>
    </source>
</evidence>
<keyword evidence="5 8" id="KW-1133">Transmembrane helix</keyword>
<dbReference type="Pfam" id="PF00578">
    <property type="entry name" value="AhpC-TSA"/>
    <property type="match status" value="1"/>
</dbReference>
<evidence type="ECO:0000313" key="10">
    <source>
        <dbReference type="EMBL" id="SDC75414.1"/>
    </source>
</evidence>
<evidence type="ECO:0000256" key="4">
    <source>
        <dbReference type="ARBA" id="ARBA00022692"/>
    </source>
</evidence>
<feature type="transmembrane region" description="Helical" evidence="8">
    <location>
        <begin position="173"/>
        <end position="194"/>
    </location>
</feature>
<dbReference type="GO" id="GO:0017004">
    <property type="term" value="P:cytochrome complex assembly"/>
    <property type="evidence" value="ECO:0007669"/>
    <property type="project" value="InterPro"/>
</dbReference>
<dbReference type="InterPro" id="IPR036249">
    <property type="entry name" value="Thioredoxin-like_sf"/>
</dbReference>
<accession>A0A1G6P722</accession>
<protein>
    <submittedName>
        <fullName evidence="10">Cytochrome c-type biogenesis protein</fullName>
    </submittedName>
</protein>
<dbReference type="AlphaFoldDB" id="A0A1G6P722"/>
<evidence type="ECO:0000259" key="9">
    <source>
        <dbReference type="PROSITE" id="PS51352"/>
    </source>
</evidence>
<evidence type="ECO:0000256" key="7">
    <source>
        <dbReference type="SAM" id="MobiDB-lite"/>
    </source>
</evidence>
<dbReference type="InterPro" id="IPR003834">
    <property type="entry name" value="Cyt_c_assmbl_TM_dom"/>
</dbReference>
<keyword evidence="11" id="KW-1185">Reference proteome</keyword>
<name>A0A1G6P722_9FIRM</name>
<dbReference type="PANTHER" id="PTHR31272">
    <property type="entry name" value="CYTOCHROME C-TYPE BIOGENESIS PROTEIN HI_1454-RELATED"/>
    <property type="match status" value="1"/>
</dbReference>
<gene>
    <name evidence="10" type="ORF">SAMN04487864_12016</name>
</gene>
<feature type="domain" description="Thioredoxin" evidence="9">
    <location>
        <begin position="274"/>
        <end position="420"/>
    </location>
</feature>
<organism evidence="10 11">
    <name type="scientific">Succiniclasticum ruminis</name>
    <dbReference type="NCBI Taxonomy" id="40841"/>
    <lineage>
        <taxon>Bacteria</taxon>
        <taxon>Bacillati</taxon>
        <taxon>Bacillota</taxon>
        <taxon>Negativicutes</taxon>
        <taxon>Acidaminococcales</taxon>
        <taxon>Acidaminococcaceae</taxon>
        <taxon>Succiniclasticum</taxon>
    </lineage>
</organism>
<feature type="compositionally biased region" description="Low complexity" evidence="7">
    <location>
        <begin position="239"/>
        <end position="270"/>
    </location>
</feature>
<evidence type="ECO:0000256" key="8">
    <source>
        <dbReference type="SAM" id="Phobius"/>
    </source>
</evidence>
<dbReference type="Pfam" id="PF02683">
    <property type="entry name" value="DsbD_TM"/>
    <property type="match status" value="1"/>
</dbReference>
<dbReference type="GO" id="GO:0005886">
    <property type="term" value="C:plasma membrane"/>
    <property type="evidence" value="ECO:0007669"/>
    <property type="project" value="UniProtKB-SubCell"/>
</dbReference>